<evidence type="ECO:0000313" key="7">
    <source>
        <dbReference type="Proteomes" id="UP000778757"/>
    </source>
</evidence>
<feature type="domain" description="Tyr recombinase" evidence="5">
    <location>
        <begin position="222"/>
        <end position="414"/>
    </location>
</feature>
<dbReference type="PANTHER" id="PTHR30349">
    <property type="entry name" value="PHAGE INTEGRASE-RELATED"/>
    <property type="match status" value="1"/>
</dbReference>
<evidence type="ECO:0000256" key="1">
    <source>
        <dbReference type="ARBA" id="ARBA00008857"/>
    </source>
</evidence>
<evidence type="ECO:0000256" key="2">
    <source>
        <dbReference type="ARBA" id="ARBA00022908"/>
    </source>
</evidence>
<dbReference type="Pfam" id="PF20172">
    <property type="entry name" value="DUF6538"/>
    <property type="match status" value="1"/>
</dbReference>
<dbReference type="CDD" id="cd01184">
    <property type="entry name" value="INT_C_like_1"/>
    <property type="match status" value="1"/>
</dbReference>
<evidence type="ECO:0000313" key="6">
    <source>
        <dbReference type="EMBL" id="NKJ70553.1"/>
    </source>
</evidence>
<dbReference type="Gene3D" id="1.10.443.10">
    <property type="entry name" value="Intergrase catalytic core"/>
    <property type="match status" value="1"/>
</dbReference>
<sequence length="430" mass="50148">MRYLSISKSGIWQFRYQIPSEHRHLFDGLREVKRSLKTSCKDKATLLALELEIQVRRTIISPTATTAPKQVRPIHNEKKHPLVKQKKLKVLCPEKMLERFCLYKAQHISPKAVGMLKAKCKTVLDLVGKSHLPLIRRRDAEDAVQLLRHYPVNMKKHPQFKGLTAKEAVKLNNSLNMPTLSEESVKDYCQKTSGFFEWCHLNEFTDINPFKAIRFRKQRKDSEAKNAYAKTDLQKIFSTEIHAKGDFRHPYYYWLPLLAYFTGARQNELCQLYKADIYQQSGIWVIRIDDRYEGQKLKNVTSRRIIPIHRQLIELGFIKYLHSIKHERVFPELKNSRDGFGSTASKWYGRFKTKLGFGKGHDFHSFRHTVATQLKQKQISHIVAGAILGHTLNNITYDRYGKDLNIEQVMTVVNLIDPLPLDKVKNYSTE</sequence>
<dbReference type="InterPro" id="IPR050090">
    <property type="entry name" value="Tyrosine_recombinase_XerCD"/>
</dbReference>
<accession>A0ABX1I588</accession>
<gene>
    <name evidence="6" type="ORF">EX191_22815</name>
</gene>
<keyword evidence="3" id="KW-0238">DNA-binding</keyword>
<evidence type="ECO:0000259" key="5">
    <source>
        <dbReference type="PROSITE" id="PS51898"/>
    </source>
</evidence>
<dbReference type="SUPFAM" id="SSF56349">
    <property type="entry name" value="DNA breaking-rejoining enzymes"/>
    <property type="match status" value="1"/>
</dbReference>
<keyword evidence="2" id="KW-0229">DNA integration</keyword>
<name>A0ABX1I588_9VIBR</name>
<keyword evidence="4" id="KW-0233">DNA recombination</keyword>
<dbReference type="InterPro" id="IPR002104">
    <property type="entry name" value="Integrase_catalytic"/>
</dbReference>
<reference evidence="6 7" key="1">
    <citation type="journal article" date="2019" name="Curr. Microbiol.">
        <title>Vibrio chemaguriensis sp. nov., from Sundarbans, Bay of Bengal.</title>
        <authorList>
            <person name="Ghosh A."/>
            <person name="Bhadury P."/>
        </authorList>
    </citation>
    <scope>NUCLEOTIDE SEQUENCE [LARGE SCALE GENOMIC DNA]</scope>
    <source>
        <strain evidence="6 7">Iso1</strain>
    </source>
</reference>
<dbReference type="InterPro" id="IPR046668">
    <property type="entry name" value="DUF6538"/>
</dbReference>
<dbReference type="Pfam" id="PF00589">
    <property type="entry name" value="Phage_integrase"/>
    <property type="match status" value="1"/>
</dbReference>
<comment type="caution">
    <text evidence="6">The sequence shown here is derived from an EMBL/GenBank/DDBJ whole genome shotgun (WGS) entry which is preliminary data.</text>
</comment>
<organism evidence="6 7">
    <name type="scientific">Vibrio chemaguriensis</name>
    <dbReference type="NCBI Taxonomy" id="2527672"/>
    <lineage>
        <taxon>Bacteria</taxon>
        <taxon>Pseudomonadati</taxon>
        <taxon>Pseudomonadota</taxon>
        <taxon>Gammaproteobacteria</taxon>
        <taxon>Vibrionales</taxon>
        <taxon>Vibrionaceae</taxon>
        <taxon>Vibrio</taxon>
    </lineage>
</organism>
<dbReference type="InterPro" id="IPR013762">
    <property type="entry name" value="Integrase-like_cat_sf"/>
</dbReference>
<keyword evidence="7" id="KW-1185">Reference proteome</keyword>
<dbReference type="InterPro" id="IPR011010">
    <property type="entry name" value="DNA_brk_join_enz"/>
</dbReference>
<dbReference type="PANTHER" id="PTHR30349:SF41">
    <property type="entry name" value="INTEGRASE_RECOMBINASE PROTEIN MJ0367-RELATED"/>
    <property type="match status" value="1"/>
</dbReference>
<dbReference type="Proteomes" id="UP000778757">
    <property type="component" value="Unassembled WGS sequence"/>
</dbReference>
<dbReference type="RefSeq" id="WP_193448485.1">
    <property type="nucleotide sequence ID" value="NZ_SHOE01000041.1"/>
</dbReference>
<evidence type="ECO:0000256" key="4">
    <source>
        <dbReference type="ARBA" id="ARBA00023172"/>
    </source>
</evidence>
<dbReference type="EMBL" id="SHOE01000041">
    <property type="protein sequence ID" value="NKJ70553.1"/>
    <property type="molecule type" value="Genomic_DNA"/>
</dbReference>
<proteinExistence type="inferred from homology"/>
<dbReference type="PROSITE" id="PS51898">
    <property type="entry name" value="TYR_RECOMBINASE"/>
    <property type="match status" value="1"/>
</dbReference>
<evidence type="ECO:0000256" key="3">
    <source>
        <dbReference type="ARBA" id="ARBA00023125"/>
    </source>
</evidence>
<protein>
    <submittedName>
        <fullName evidence="6">Site-specific integrase</fullName>
    </submittedName>
</protein>
<comment type="similarity">
    <text evidence="1">Belongs to the 'phage' integrase family.</text>
</comment>